<organism evidence="2 3">
    <name type="scientific">Mycobacterium paragordonae</name>
    <dbReference type="NCBI Taxonomy" id="1389713"/>
    <lineage>
        <taxon>Bacteria</taxon>
        <taxon>Bacillati</taxon>
        <taxon>Actinomycetota</taxon>
        <taxon>Actinomycetes</taxon>
        <taxon>Mycobacteriales</taxon>
        <taxon>Mycobacteriaceae</taxon>
        <taxon>Mycobacterium</taxon>
    </lineage>
</organism>
<dbReference type="EC" id="2.1.-.-" evidence="2"/>
<comment type="caution">
    <text evidence="2">The sequence shown here is derived from an EMBL/GenBank/DDBJ whole genome shotgun (WGS) entry which is preliminary data.</text>
</comment>
<proteinExistence type="predicted"/>
<dbReference type="SUPFAM" id="SSF53335">
    <property type="entry name" value="S-adenosyl-L-methionine-dependent methyltransferases"/>
    <property type="match status" value="1"/>
</dbReference>
<dbReference type="CDD" id="cd02440">
    <property type="entry name" value="AdoMet_MTases"/>
    <property type="match status" value="1"/>
</dbReference>
<feature type="domain" description="Methyltransferase" evidence="1">
    <location>
        <begin position="33"/>
        <end position="130"/>
    </location>
</feature>
<reference evidence="2" key="1">
    <citation type="submission" date="2023-06" db="EMBL/GenBank/DDBJ databases">
        <title>Identification of two novel mycobacterium reveal diversities and complexities of Mycobacterium gordonae clade.</title>
        <authorList>
            <person name="Matsumoto Y."/>
            <person name="Nakamura S."/>
            <person name="Motooka D."/>
            <person name="Fukushima K."/>
        </authorList>
    </citation>
    <scope>NUCLEOTIDE SEQUENCE</scope>
    <source>
        <strain evidence="2">TY812</strain>
    </source>
</reference>
<dbReference type="EMBL" id="JAUFSA010000004">
    <property type="protein sequence ID" value="MDP7739300.1"/>
    <property type="molecule type" value="Genomic_DNA"/>
</dbReference>
<name>A0AAJ1S9K0_9MYCO</name>
<protein>
    <submittedName>
        <fullName evidence="2">Class I SAM-dependent methyltransferase</fullName>
        <ecNumber evidence="2">2.1.-.-</ecNumber>
    </submittedName>
</protein>
<evidence type="ECO:0000313" key="3">
    <source>
        <dbReference type="Proteomes" id="UP001229081"/>
    </source>
</evidence>
<accession>A0AAJ1S9K0</accession>
<gene>
    <name evidence="2" type="ORF">QXL92_31700</name>
</gene>
<dbReference type="AlphaFoldDB" id="A0AAJ1S9K0"/>
<dbReference type="RefSeq" id="WP_240751290.1">
    <property type="nucleotide sequence ID" value="NZ_JAUFSA010000004.1"/>
</dbReference>
<dbReference type="GO" id="GO:0008168">
    <property type="term" value="F:methyltransferase activity"/>
    <property type="evidence" value="ECO:0007669"/>
    <property type="project" value="UniProtKB-KW"/>
</dbReference>
<dbReference type="PANTHER" id="PTHR43591:SF24">
    <property type="entry name" value="2-METHOXY-6-POLYPRENYL-1,4-BENZOQUINOL METHYLASE, MITOCHONDRIAL"/>
    <property type="match status" value="1"/>
</dbReference>
<dbReference type="GO" id="GO:0032259">
    <property type="term" value="P:methylation"/>
    <property type="evidence" value="ECO:0007669"/>
    <property type="project" value="UniProtKB-KW"/>
</dbReference>
<dbReference type="PANTHER" id="PTHR43591">
    <property type="entry name" value="METHYLTRANSFERASE"/>
    <property type="match status" value="1"/>
</dbReference>
<dbReference type="Pfam" id="PF13649">
    <property type="entry name" value="Methyltransf_25"/>
    <property type="match status" value="1"/>
</dbReference>
<evidence type="ECO:0000259" key="1">
    <source>
        <dbReference type="Pfam" id="PF13649"/>
    </source>
</evidence>
<evidence type="ECO:0000313" key="2">
    <source>
        <dbReference type="EMBL" id="MDP7739300.1"/>
    </source>
</evidence>
<sequence>MLAGPVLEFYNPKIAGRPHERVAERIGAADRRIVEVCAGSGYLSRLVAARWSDCEIDALDISAESVAYGRKRAAKADMDNIRFTHASAARMPFSDNTFDAAISCYGLHEIPSADRTHTYTELARVVRPGGRLIVADWDAPERGRRSVELVIRMVEKPHALEVLGDGIVDALCDVGFSILAHDRAQSRKLSFQLVEAVRKSY</sequence>
<keyword evidence="2" id="KW-0489">Methyltransferase</keyword>
<keyword evidence="2" id="KW-0808">Transferase</keyword>
<dbReference type="InterPro" id="IPR041698">
    <property type="entry name" value="Methyltransf_25"/>
</dbReference>
<dbReference type="Gene3D" id="3.40.50.150">
    <property type="entry name" value="Vaccinia Virus protein VP39"/>
    <property type="match status" value="1"/>
</dbReference>
<dbReference type="Proteomes" id="UP001229081">
    <property type="component" value="Unassembled WGS sequence"/>
</dbReference>
<dbReference type="InterPro" id="IPR029063">
    <property type="entry name" value="SAM-dependent_MTases_sf"/>
</dbReference>